<feature type="compositionally biased region" description="Pro residues" evidence="10">
    <location>
        <begin position="37"/>
        <end position="51"/>
    </location>
</feature>
<feature type="compositionally biased region" description="Low complexity" evidence="10">
    <location>
        <begin position="217"/>
        <end position="232"/>
    </location>
</feature>
<keyword evidence="6" id="KW-0804">Transcription</keyword>
<gene>
    <name evidence="12" type="primary">Foxj1b</name>
    <name evidence="12" type="ORF">DRYBRU_R12721</name>
</gene>
<dbReference type="GO" id="GO:0005634">
    <property type="term" value="C:nucleus"/>
    <property type="evidence" value="ECO:0007669"/>
    <property type="project" value="UniProtKB-SubCell"/>
</dbReference>
<dbReference type="GO" id="GO:0000978">
    <property type="term" value="F:RNA polymerase II cis-regulatory region sequence-specific DNA binding"/>
    <property type="evidence" value="ECO:0007669"/>
    <property type="project" value="TreeGrafter"/>
</dbReference>
<dbReference type="InterPro" id="IPR036388">
    <property type="entry name" value="WH-like_DNA-bd_sf"/>
</dbReference>
<dbReference type="CDD" id="cd20023">
    <property type="entry name" value="FH_FOXJ1"/>
    <property type="match status" value="1"/>
</dbReference>
<feature type="compositionally biased region" description="Low complexity" evidence="10">
    <location>
        <begin position="23"/>
        <end position="35"/>
    </location>
</feature>
<dbReference type="FunFam" id="1.10.10.10:FF:000030">
    <property type="entry name" value="Forkhead box protein K2"/>
    <property type="match status" value="1"/>
</dbReference>
<keyword evidence="7 9" id="KW-0539">Nucleus</keyword>
<accession>A0A7L3KNI6</accession>
<keyword evidence="2" id="KW-0970">Cilium biogenesis/degradation</keyword>
<proteinExistence type="inferred from homology"/>
<evidence type="ECO:0000256" key="2">
    <source>
        <dbReference type="ARBA" id="ARBA00022794"/>
    </source>
</evidence>
<feature type="non-terminal residue" evidence="12">
    <location>
        <position position="1"/>
    </location>
</feature>
<feature type="non-terminal residue" evidence="12">
    <location>
        <position position="384"/>
    </location>
</feature>
<evidence type="ECO:0000256" key="8">
    <source>
        <dbReference type="ARBA" id="ARBA00034770"/>
    </source>
</evidence>
<evidence type="ECO:0000259" key="11">
    <source>
        <dbReference type="PROSITE" id="PS50039"/>
    </source>
</evidence>
<dbReference type="InterPro" id="IPR036390">
    <property type="entry name" value="WH_DNA-bd_sf"/>
</dbReference>
<dbReference type="InterPro" id="IPR001766">
    <property type="entry name" value="Fork_head_dom"/>
</dbReference>
<keyword evidence="3" id="KW-0805">Transcription regulation</keyword>
<evidence type="ECO:0000313" key="13">
    <source>
        <dbReference type="Proteomes" id="UP000525319"/>
    </source>
</evidence>
<dbReference type="OrthoDB" id="5954824at2759"/>
<organism evidence="12 13">
    <name type="scientific">Drymodes brunneopygia</name>
    <dbReference type="NCBI Taxonomy" id="626378"/>
    <lineage>
        <taxon>Eukaryota</taxon>
        <taxon>Metazoa</taxon>
        <taxon>Chordata</taxon>
        <taxon>Craniata</taxon>
        <taxon>Vertebrata</taxon>
        <taxon>Euteleostomi</taxon>
        <taxon>Archelosauria</taxon>
        <taxon>Archosauria</taxon>
        <taxon>Dinosauria</taxon>
        <taxon>Saurischia</taxon>
        <taxon>Theropoda</taxon>
        <taxon>Coelurosauria</taxon>
        <taxon>Aves</taxon>
        <taxon>Neognathae</taxon>
        <taxon>Neoaves</taxon>
        <taxon>Telluraves</taxon>
        <taxon>Australaves</taxon>
        <taxon>Passeriformes</taxon>
        <taxon>Petroicidae</taxon>
        <taxon>Drymodes</taxon>
    </lineage>
</organism>
<feature type="region of interest" description="Disordered" evidence="10">
    <location>
        <begin position="19"/>
        <end position="56"/>
    </location>
</feature>
<feature type="compositionally biased region" description="Polar residues" evidence="10">
    <location>
        <begin position="180"/>
        <end position="189"/>
    </location>
</feature>
<comment type="caution">
    <text evidence="12">The sequence shown here is derived from an EMBL/GenBank/DDBJ whole genome shotgun (WGS) entry which is preliminary data.</text>
</comment>
<feature type="region of interest" description="Disordered" evidence="10">
    <location>
        <begin position="349"/>
        <end position="384"/>
    </location>
</feature>
<dbReference type="SMART" id="SM00339">
    <property type="entry name" value="FH"/>
    <property type="match status" value="1"/>
</dbReference>
<reference evidence="12 13" key="1">
    <citation type="submission" date="2019-09" db="EMBL/GenBank/DDBJ databases">
        <title>Bird 10,000 Genomes (B10K) Project - Family phase.</title>
        <authorList>
            <person name="Zhang G."/>
        </authorList>
    </citation>
    <scope>NUCLEOTIDE SEQUENCE [LARGE SCALE GENOMIC DNA]</scope>
    <source>
        <strain evidence="12">B10K-DU-030-03</strain>
    </source>
</reference>
<evidence type="ECO:0000256" key="6">
    <source>
        <dbReference type="ARBA" id="ARBA00023163"/>
    </source>
</evidence>
<protein>
    <submittedName>
        <fullName evidence="12">FXJ1B protein</fullName>
    </submittedName>
</protein>
<dbReference type="InterPro" id="IPR030456">
    <property type="entry name" value="TF_fork_head_CS_2"/>
</dbReference>
<evidence type="ECO:0000256" key="10">
    <source>
        <dbReference type="SAM" id="MobiDB-lite"/>
    </source>
</evidence>
<feature type="region of interest" description="Disordered" evidence="10">
    <location>
        <begin position="158"/>
        <end position="191"/>
    </location>
</feature>
<feature type="DNA-binding region" description="Fork-head" evidence="9">
    <location>
        <begin position="63"/>
        <end position="157"/>
    </location>
</feature>
<dbReference type="AlphaFoldDB" id="A0A7L3KNI6"/>
<evidence type="ECO:0000256" key="1">
    <source>
        <dbReference type="ARBA" id="ARBA00004123"/>
    </source>
</evidence>
<dbReference type="Gene3D" id="1.10.10.10">
    <property type="entry name" value="Winged helix-like DNA-binding domain superfamily/Winged helix DNA-binding domain"/>
    <property type="match status" value="1"/>
</dbReference>
<dbReference type="PROSITE" id="PS00658">
    <property type="entry name" value="FORK_HEAD_2"/>
    <property type="match status" value="1"/>
</dbReference>
<comment type="subcellular location">
    <subcellularLocation>
        <location evidence="1 9">Nucleus</location>
    </subcellularLocation>
</comment>
<dbReference type="InterPro" id="IPR047513">
    <property type="entry name" value="FOXJ1"/>
</dbReference>
<dbReference type="PANTHER" id="PTHR46805:SF1">
    <property type="entry name" value="FORKHEAD BOX PROTEIN J1"/>
    <property type="match status" value="1"/>
</dbReference>
<dbReference type="GO" id="GO:0030030">
    <property type="term" value="P:cell projection organization"/>
    <property type="evidence" value="ECO:0007669"/>
    <property type="project" value="UniProtKB-KW"/>
</dbReference>
<feature type="compositionally biased region" description="Low complexity" evidence="10">
    <location>
        <begin position="165"/>
        <end position="176"/>
    </location>
</feature>
<dbReference type="GO" id="GO:0000981">
    <property type="term" value="F:DNA-binding transcription factor activity, RNA polymerase II-specific"/>
    <property type="evidence" value="ECO:0007669"/>
    <property type="project" value="TreeGrafter"/>
</dbReference>
<dbReference type="Proteomes" id="UP000525319">
    <property type="component" value="Unassembled WGS sequence"/>
</dbReference>
<dbReference type="PROSITE" id="PS50039">
    <property type="entry name" value="FORK_HEAD_3"/>
    <property type="match status" value="1"/>
</dbReference>
<dbReference type="Pfam" id="PF00250">
    <property type="entry name" value="Forkhead"/>
    <property type="match status" value="1"/>
</dbReference>
<dbReference type="InterPro" id="IPR018122">
    <property type="entry name" value="TF_fork_head_CS_1"/>
</dbReference>
<feature type="domain" description="Fork-head" evidence="11">
    <location>
        <begin position="63"/>
        <end position="157"/>
    </location>
</feature>
<evidence type="ECO:0000256" key="3">
    <source>
        <dbReference type="ARBA" id="ARBA00023015"/>
    </source>
</evidence>
<name>A0A7L3KNI6_9PASS</name>
<evidence type="ECO:0000256" key="4">
    <source>
        <dbReference type="ARBA" id="ARBA00023125"/>
    </source>
</evidence>
<dbReference type="PROSITE" id="PS00657">
    <property type="entry name" value="FORK_HEAD_1"/>
    <property type="match status" value="1"/>
</dbReference>
<dbReference type="PANTHER" id="PTHR46805">
    <property type="entry name" value="FORKHEAD BOX PROTEIN J1"/>
    <property type="match status" value="1"/>
</dbReference>
<sequence>FQSPGFPLTAEELCPYIDIAGTPASSSPARPSAAPGTPKPTQPGARPPPPAGDIDYKSNAHVKPPYSYATLICMAMEASKKPKITLAAICKWISDNFGYFRRADPSWQSSIRHNLCINKRFIKVPREKGEPGRGAFWKLHPQYAEWLKNSSFKERGAFPEPFPPAFGRRAQQGARRVLSPGTSRSQSSLEVGEELQRLLQEFEEFESSHSWNPAENPAGQQQQQQPQQQQPQQPWPAAPAEASWLPSCAPGSREEPDELSELKGGPDWEALLDFPLQPGDCSSLGDLQLAPSSQPGALPLYPAQEQEQLLDGPPGQQQILPEVSPTKPGLDETLMATAFLEAAWPEEMRENLSSDIPGEQGAENIQASLPEGDVMDWDSLDHLR</sequence>
<dbReference type="SUPFAM" id="SSF46785">
    <property type="entry name" value="Winged helix' DNA-binding domain"/>
    <property type="match status" value="1"/>
</dbReference>
<dbReference type="InterPro" id="IPR047512">
    <property type="entry name" value="FH_FOXJ1"/>
</dbReference>
<dbReference type="PRINTS" id="PR00053">
    <property type="entry name" value="FORKHEAD"/>
</dbReference>
<keyword evidence="13" id="KW-1185">Reference proteome</keyword>
<comment type="similarity">
    <text evidence="8">Belongs to the FOXJ1 family.</text>
</comment>
<evidence type="ECO:0000256" key="5">
    <source>
        <dbReference type="ARBA" id="ARBA00023159"/>
    </source>
</evidence>
<evidence type="ECO:0000256" key="7">
    <source>
        <dbReference type="ARBA" id="ARBA00023242"/>
    </source>
</evidence>
<feature type="region of interest" description="Disordered" evidence="10">
    <location>
        <begin position="206"/>
        <end position="265"/>
    </location>
</feature>
<keyword evidence="4 9" id="KW-0238">DNA-binding</keyword>
<evidence type="ECO:0000313" key="12">
    <source>
        <dbReference type="EMBL" id="NXU43246.1"/>
    </source>
</evidence>
<evidence type="ECO:0000256" key="9">
    <source>
        <dbReference type="PROSITE-ProRule" id="PRU00089"/>
    </source>
</evidence>
<dbReference type="EMBL" id="VZTZ01038364">
    <property type="protein sequence ID" value="NXU43246.1"/>
    <property type="molecule type" value="Genomic_DNA"/>
</dbReference>
<keyword evidence="5" id="KW-0010">Activator</keyword>